<accession>A0A5J4YPR7</accession>
<feature type="region of interest" description="Disordered" evidence="1">
    <location>
        <begin position="39"/>
        <end position="107"/>
    </location>
</feature>
<comment type="caution">
    <text evidence="2">The sequence shown here is derived from an EMBL/GenBank/DDBJ whole genome shotgun (WGS) entry which is preliminary data.</text>
</comment>
<dbReference type="Proteomes" id="UP000324585">
    <property type="component" value="Unassembled WGS sequence"/>
</dbReference>
<dbReference type="EMBL" id="VRMN01000008">
    <property type="protein sequence ID" value="KAA8492960.1"/>
    <property type="molecule type" value="Genomic_DNA"/>
</dbReference>
<evidence type="ECO:0000313" key="2">
    <source>
        <dbReference type="EMBL" id="KAA8492960.1"/>
    </source>
</evidence>
<organism evidence="2 3">
    <name type="scientific">Porphyridium purpureum</name>
    <name type="common">Red alga</name>
    <name type="synonym">Porphyridium cruentum</name>
    <dbReference type="NCBI Taxonomy" id="35688"/>
    <lineage>
        <taxon>Eukaryota</taxon>
        <taxon>Rhodophyta</taxon>
        <taxon>Bangiophyceae</taxon>
        <taxon>Porphyridiales</taxon>
        <taxon>Porphyridiaceae</taxon>
        <taxon>Porphyridium</taxon>
    </lineage>
</organism>
<dbReference type="AlphaFoldDB" id="A0A5J4YPR7"/>
<proteinExistence type="predicted"/>
<name>A0A5J4YPR7_PORPP</name>
<reference evidence="3" key="1">
    <citation type="journal article" date="2019" name="Nat. Commun.">
        <title>Expansion of phycobilisome linker gene families in mesophilic red algae.</title>
        <authorList>
            <person name="Lee J."/>
            <person name="Kim D."/>
            <person name="Bhattacharya D."/>
            <person name="Yoon H.S."/>
        </authorList>
    </citation>
    <scope>NUCLEOTIDE SEQUENCE [LARGE SCALE GENOMIC DNA]</scope>
    <source>
        <strain evidence="3">CCMP 1328</strain>
    </source>
</reference>
<sequence length="145" mass="15379">MNSGYQQPNKQMMRAILHANMAMLAVWFGVIRVTPGAGSAEAAEARSASANQSSLRRGNVERTQKVKRVVDPQDKDRGKVAGADWARKVGKMPDSGAPMPAAASTAPEEKALLNLSADATAHVDGLNPVEADRKPFVAEKLGEEG</sequence>
<feature type="compositionally biased region" description="Low complexity" evidence="1">
    <location>
        <begin position="39"/>
        <end position="50"/>
    </location>
</feature>
<keyword evidence="3" id="KW-1185">Reference proteome</keyword>
<feature type="compositionally biased region" description="Basic and acidic residues" evidence="1">
    <location>
        <begin position="58"/>
        <end position="79"/>
    </location>
</feature>
<evidence type="ECO:0000313" key="3">
    <source>
        <dbReference type="Proteomes" id="UP000324585"/>
    </source>
</evidence>
<gene>
    <name evidence="2" type="ORF">FVE85_9232</name>
</gene>
<evidence type="ECO:0000256" key="1">
    <source>
        <dbReference type="SAM" id="MobiDB-lite"/>
    </source>
</evidence>
<protein>
    <submittedName>
        <fullName evidence="2">Uncharacterized protein</fullName>
    </submittedName>
</protein>